<evidence type="ECO:0000256" key="1">
    <source>
        <dbReference type="SAM" id="Coils"/>
    </source>
</evidence>
<evidence type="ECO:0000313" key="3">
    <source>
        <dbReference type="EMBL" id="KAL1592871.1"/>
    </source>
</evidence>
<sequence>MDFQEKYNGLSNDYVARKSDIETLEHKAAALKQTIKALSDVGAVKPLKITKEAGLERSRSNSVLEGNTTIHNRLNATEARAAMLGDASAKQAQALEQLDKIVSISGAILQSQDDKIKNLEQQVEEISMQLRQVHELAYVSLKQQTRRNQEADALEARLLVLEVRGAEQARESMRSEQAASKVQGSLQGRIHTLEQSNKHLKARLNALESQKVQQGEQLADRNDSKQVQETDREREVQKGLKKSRSLLRKKPSKTWIFAPG</sequence>
<feature type="compositionally biased region" description="Basic and acidic residues" evidence="2">
    <location>
        <begin position="218"/>
        <end position="238"/>
    </location>
</feature>
<name>A0ABR3QL49_9PLEO</name>
<protein>
    <submittedName>
        <fullName evidence="3">Uncharacterized protein</fullName>
    </submittedName>
</protein>
<comment type="caution">
    <text evidence="3">The sequence shown here is derived from an EMBL/GenBank/DDBJ whole genome shotgun (WGS) entry which is preliminary data.</text>
</comment>
<feature type="compositionally biased region" description="Basic residues" evidence="2">
    <location>
        <begin position="239"/>
        <end position="252"/>
    </location>
</feature>
<dbReference type="EMBL" id="JAKJXO020000020">
    <property type="protein sequence ID" value="KAL1592871.1"/>
    <property type="molecule type" value="Genomic_DNA"/>
</dbReference>
<accession>A0ABR3QL49</accession>
<proteinExistence type="predicted"/>
<evidence type="ECO:0000313" key="4">
    <source>
        <dbReference type="Proteomes" id="UP001521785"/>
    </source>
</evidence>
<evidence type="ECO:0000256" key="2">
    <source>
        <dbReference type="SAM" id="MobiDB-lite"/>
    </source>
</evidence>
<feature type="coiled-coil region" evidence="1">
    <location>
        <begin position="109"/>
        <end position="136"/>
    </location>
</feature>
<feature type="region of interest" description="Disordered" evidence="2">
    <location>
        <begin position="211"/>
        <end position="260"/>
    </location>
</feature>
<organism evidence="3 4">
    <name type="scientific">Paraconiothyrium brasiliense</name>
    <dbReference type="NCBI Taxonomy" id="300254"/>
    <lineage>
        <taxon>Eukaryota</taxon>
        <taxon>Fungi</taxon>
        <taxon>Dikarya</taxon>
        <taxon>Ascomycota</taxon>
        <taxon>Pezizomycotina</taxon>
        <taxon>Dothideomycetes</taxon>
        <taxon>Pleosporomycetidae</taxon>
        <taxon>Pleosporales</taxon>
        <taxon>Massarineae</taxon>
        <taxon>Didymosphaeriaceae</taxon>
        <taxon>Paraconiothyrium</taxon>
    </lineage>
</organism>
<dbReference type="Proteomes" id="UP001521785">
    <property type="component" value="Unassembled WGS sequence"/>
</dbReference>
<gene>
    <name evidence="3" type="ORF">SLS60_011288</name>
</gene>
<keyword evidence="1" id="KW-0175">Coiled coil</keyword>
<reference evidence="3 4" key="1">
    <citation type="submission" date="2024-02" db="EMBL/GenBank/DDBJ databases">
        <title>De novo assembly and annotation of 12 fungi associated with fruit tree decline syndrome in Ontario, Canada.</title>
        <authorList>
            <person name="Sulman M."/>
            <person name="Ellouze W."/>
            <person name="Ilyukhin E."/>
        </authorList>
    </citation>
    <scope>NUCLEOTIDE SEQUENCE [LARGE SCALE GENOMIC DNA]</scope>
    <source>
        <strain evidence="3 4">M42-189</strain>
    </source>
</reference>
<keyword evidence="4" id="KW-1185">Reference proteome</keyword>